<gene>
    <name evidence="1" type="ORF">EJD97_018528</name>
</gene>
<dbReference type="EMBL" id="RXGB01005082">
    <property type="protein sequence ID" value="TMW88470.1"/>
    <property type="molecule type" value="Genomic_DNA"/>
</dbReference>
<name>A0A6N2B3C0_SOLCI</name>
<protein>
    <submittedName>
        <fullName evidence="1">Uncharacterized protein</fullName>
    </submittedName>
</protein>
<organism evidence="1">
    <name type="scientific">Solanum chilense</name>
    <name type="common">Tomato</name>
    <name type="synonym">Lycopersicon chilense</name>
    <dbReference type="NCBI Taxonomy" id="4083"/>
    <lineage>
        <taxon>Eukaryota</taxon>
        <taxon>Viridiplantae</taxon>
        <taxon>Streptophyta</taxon>
        <taxon>Embryophyta</taxon>
        <taxon>Tracheophyta</taxon>
        <taxon>Spermatophyta</taxon>
        <taxon>Magnoliopsida</taxon>
        <taxon>eudicotyledons</taxon>
        <taxon>Gunneridae</taxon>
        <taxon>Pentapetalae</taxon>
        <taxon>asterids</taxon>
        <taxon>lamiids</taxon>
        <taxon>Solanales</taxon>
        <taxon>Solanaceae</taxon>
        <taxon>Solanoideae</taxon>
        <taxon>Solaneae</taxon>
        <taxon>Solanum</taxon>
        <taxon>Solanum subgen. Lycopersicon</taxon>
    </lineage>
</organism>
<dbReference type="AlphaFoldDB" id="A0A6N2B3C0"/>
<reference evidence="1" key="1">
    <citation type="submission" date="2019-05" db="EMBL/GenBank/DDBJ databases">
        <title>The de novo reference genome and transcriptome assemblies of the wild tomato species Solanum chilense.</title>
        <authorList>
            <person name="Stam R."/>
            <person name="Nosenko T."/>
            <person name="Hoerger A.C."/>
            <person name="Stephan W."/>
            <person name="Seidel M.A."/>
            <person name="Kuhn J.M.M."/>
            <person name="Haberer G."/>
            <person name="Tellier A."/>
        </authorList>
    </citation>
    <scope>NUCLEOTIDE SEQUENCE</scope>
    <source>
        <tissue evidence="1">Mature leaves</tissue>
    </source>
</reference>
<sequence>MDNCEKNQNALQMSILYFIHTFVLAETNNTSKPIVNFLMFEDDVPLTLAANVHDSTYAQKVNYVISDIEELKDHLKNYVNKKFEELVILVKENHYQLMQSLHKQNINVDPKSSTFQFKNNHLHQYKLILGEHQVIDDTGDVVNDNFGVSVNEVGYQVNVNAESAYILCSEAHQEHQDLNEPIMDQDGADIVQHNIDRLCLIKEQ</sequence>
<accession>A0A6N2B3C0</accession>
<evidence type="ECO:0000313" key="1">
    <source>
        <dbReference type="EMBL" id="TMW88470.1"/>
    </source>
</evidence>
<comment type="caution">
    <text evidence="1">The sequence shown here is derived from an EMBL/GenBank/DDBJ whole genome shotgun (WGS) entry which is preliminary data.</text>
</comment>
<proteinExistence type="predicted"/>